<organism evidence="1 2">
    <name type="scientific">Cloacimonas acidaminovorans (strain Evry)</name>
    <dbReference type="NCBI Taxonomy" id="459349"/>
    <lineage>
        <taxon>Bacteria</taxon>
        <taxon>Pseudomonadati</taxon>
        <taxon>Candidatus Cloacimonadota</taxon>
        <taxon>Candidatus Cloacimonadia</taxon>
        <taxon>Candidatus Cloacimonadales</taxon>
        <taxon>Candidatus Cloacimonadaceae</taxon>
        <taxon>Candidatus Cloacimonas</taxon>
    </lineage>
</organism>
<evidence type="ECO:0008006" key="3">
    <source>
        <dbReference type="Google" id="ProtNLM"/>
    </source>
</evidence>
<name>B0VHW3_CLOAI</name>
<dbReference type="EMBL" id="CU466930">
    <property type="protein sequence ID" value="CAO80934.1"/>
    <property type="molecule type" value="Genomic_DNA"/>
</dbReference>
<dbReference type="eggNOG" id="COG5483">
    <property type="taxonomic scope" value="Bacteria"/>
</dbReference>
<dbReference type="PANTHER" id="PTHR39337:SF1">
    <property type="entry name" value="BLR5642 PROTEIN"/>
    <property type="match status" value="1"/>
</dbReference>
<evidence type="ECO:0000313" key="1">
    <source>
        <dbReference type="EMBL" id="CAO80934.1"/>
    </source>
</evidence>
<sequence length="289" mass="34048">MLYKRQQEILYLISQLNGIGKVKLQKLMFLANYKQDEVSYDFVPYKYGPYSFILQKDLDYLVRNNFLIFKHNKYRAINPNYINITPKRRDILNSIISRYSMFSTKKLMQYVYREYHRFAIKSCKAESFLSAIEMSEIKTQIPDTTNPSIFTIGYEGKSIDKYLSDLVFSGIKVLIDVRANAISMKPEFSERNLGNFCNLMDIKYVHIPELGISSKQRKEIKDKKILFQDFRTNLTSNGSYYLNKIRELAITNKRIALTCFEANPEECHRSIIAKIIYDNLPQEYKLVDL</sequence>
<dbReference type="RefSeq" id="WP_015424792.1">
    <property type="nucleotide sequence ID" value="NC_020449.1"/>
</dbReference>
<dbReference type="Proteomes" id="UP000002019">
    <property type="component" value="Chromosome"/>
</dbReference>
<dbReference type="KEGG" id="caci:CLOAM1062"/>
<accession>B0VHW3</accession>
<dbReference type="PANTHER" id="PTHR39337">
    <property type="entry name" value="BLR5642 PROTEIN"/>
    <property type="match status" value="1"/>
</dbReference>
<evidence type="ECO:0000313" key="2">
    <source>
        <dbReference type="Proteomes" id="UP000002019"/>
    </source>
</evidence>
<reference evidence="1 2" key="1">
    <citation type="journal article" date="2008" name="J. Bacteriol.">
        <title>'Candidatus Cloacamonas acidaminovorans': genome sequence reconstruction provides a first glimpse of a new bacterial division.</title>
        <authorList>
            <person name="Pelletier E."/>
            <person name="Kreimeyer A."/>
            <person name="Bocs S."/>
            <person name="Rouy Z."/>
            <person name="Gyapay G."/>
            <person name="Chouari R."/>
            <person name="Riviere D."/>
            <person name="Ganesan A."/>
            <person name="Daegelen P."/>
            <person name="Sghir A."/>
            <person name="Cohen G.N."/>
            <person name="Medigue C."/>
            <person name="Weissenbach J."/>
            <person name="Le Paslier D."/>
        </authorList>
    </citation>
    <scope>NUCLEOTIDE SEQUENCE [LARGE SCALE GENOMIC DNA]</scope>
    <source>
        <strain evidence="2">Evry</strain>
    </source>
</reference>
<dbReference type="STRING" id="459349.CLOAM1062"/>
<dbReference type="OrthoDB" id="9810084at2"/>
<dbReference type="Pfam" id="PF04343">
    <property type="entry name" value="DUF488"/>
    <property type="match status" value="1"/>
</dbReference>
<keyword evidence="2" id="KW-1185">Reference proteome</keyword>
<protein>
    <recommendedName>
        <fullName evidence="3">DUF488 domain-containing protein</fullName>
    </recommendedName>
</protein>
<dbReference type="AlphaFoldDB" id="B0VHW3"/>
<dbReference type="HOGENOM" id="CLU_962065_0_0_0"/>
<dbReference type="InterPro" id="IPR007438">
    <property type="entry name" value="DUF488"/>
</dbReference>
<gene>
    <name evidence="1" type="ordered locus">CLOAM1062</name>
</gene>
<proteinExistence type="predicted"/>